<dbReference type="Proteomes" id="UP001597493">
    <property type="component" value="Unassembled WGS sequence"/>
</dbReference>
<dbReference type="PANTHER" id="PTHR46018:SF2">
    <property type="entry name" value="ZINC PHOSPHODIESTERASE ELAC PROTEIN 1"/>
    <property type="match status" value="1"/>
</dbReference>
<organism evidence="9 10">
    <name type="scientific">Paenibacillus thailandensis</name>
    <dbReference type="NCBI Taxonomy" id="393250"/>
    <lineage>
        <taxon>Bacteria</taxon>
        <taxon>Bacillati</taxon>
        <taxon>Bacillota</taxon>
        <taxon>Bacilli</taxon>
        <taxon>Bacillales</taxon>
        <taxon>Paenibacillaceae</taxon>
        <taxon>Paenibacillus</taxon>
    </lineage>
</organism>
<sequence>MDLWFLGTGAGRPTKERNVTSIALKLPEPCGELWLFDAGEGTQHRLLHTPLKLSKLSAIFITHLHGDHTFGLPGLLSSRSYFETEQPLKLFGPPGIRKMVTTALDISGSRLEYELIVEEISEGTVYEDGLYKVEAALLDHRIDSYGYRITERDRPGKLDSAKLRELGVPSGPLYGVLKGGGDVTLDDGRVIRASDVVGPPVKGRVVTILGDTRPCGNTLKLAAGADVLVHEATFAAGQEEKAFDYGHSTTLQAAAEAKKAGVGRLVMTHFSSRFRLEDLPELEREAQSVFPESVAAYDLYQLSVPQPARSE</sequence>
<dbReference type="Pfam" id="PF23023">
    <property type="entry name" value="Anti-Pycsar_Apyc1"/>
    <property type="match status" value="1"/>
</dbReference>
<name>A0ABW5QU59_9BACL</name>
<comment type="similarity">
    <text evidence="8">Belongs to the RNase Z family.</text>
</comment>
<comment type="function">
    <text evidence="8">Zinc phosphodiesterase, which displays some tRNA 3'-processing endonuclease activity. Probably involved in tRNA maturation, by removing a 3'-trailer from precursor tRNA.</text>
</comment>
<comment type="caution">
    <text evidence="9">The sequence shown here is derived from an EMBL/GenBank/DDBJ whole genome shotgun (WGS) entry which is preliminary data.</text>
</comment>
<feature type="binding site" evidence="8">
    <location>
        <position position="67"/>
    </location>
    <ligand>
        <name>Zn(2+)</name>
        <dbReference type="ChEBI" id="CHEBI:29105"/>
        <label>2</label>
        <note>catalytic</note>
    </ligand>
</feature>
<keyword evidence="2 8" id="KW-0819">tRNA processing</keyword>
<protein>
    <recommendedName>
        <fullName evidence="8">Ribonuclease Z</fullName>
        <shortName evidence="8">RNase Z</shortName>
        <ecNumber evidence="8">3.1.26.11</ecNumber>
    </recommendedName>
    <alternativeName>
        <fullName evidence="8">tRNA 3 endonuclease</fullName>
    </alternativeName>
    <alternativeName>
        <fullName evidence="8">tRNase Z</fullName>
    </alternativeName>
</protein>
<keyword evidence="10" id="KW-1185">Reference proteome</keyword>
<feature type="active site" description="Proton acceptor" evidence="8">
    <location>
        <position position="67"/>
    </location>
</feature>
<feature type="binding site" evidence="8">
    <location>
        <position position="68"/>
    </location>
    <ligand>
        <name>Zn(2+)</name>
        <dbReference type="ChEBI" id="CHEBI:29105"/>
        <label>2</label>
        <note>catalytic</note>
    </ligand>
</feature>
<proteinExistence type="inferred from homology"/>
<keyword evidence="6 8" id="KW-0378">Hydrolase</keyword>
<comment type="catalytic activity">
    <reaction evidence="8">
        <text>Endonucleolytic cleavage of RNA, removing extra 3' nucleotides from tRNA precursor, generating 3' termini of tRNAs. A 3'-hydroxy group is left at the tRNA terminus and a 5'-phosphoryl group is left at the trailer molecule.</text>
        <dbReference type="EC" id="3.1.26.11"/>
    </reaction>
</comment>
<dbReference type="EMBL" id="JBHUMY010000006">
    <property type="protein sequence ID" value="MFD2659688.1"/>
    <property type="molecule type" value="Genomic_DNA"/>
</dbReference>
<feature type="binding site" evidence="8">
    <location>
        <position position="65"/>
    </location>
    <ligand>
        <name>Zn(2+)</name>
        <dbReference type="ChEBI" id="CHEBI:29105"/>
        <label>1</label>
        <note>catalytic</note>
    </ligand>
</feature>
<feature type="binding site" evidence="8">
    <location>
        <position position="63"/>
    </location>
    <ligand>
        <name>Zn(2+)</name>
        <dbReference type="ChEBI" id="CHEBI:29105"/>
        <label>1</label>
        <note>catalytic</note>
    </ligand>
</feature>
<feature type="binding site" evidence="8">
    <location>
        <position position="211"/>
    </location>
    <ligand>
        <name>Zn(2+)</name>
        <dbReference type="ChEBI" id="CHEBI:29105"/>
        <label>2</label>
        <note>catalytic</note>
    </ligand>
</feature>
<feature type="binding site" evidence="8">
    <location>
        <position position="211"/>
    </location>
    <ligand>
        <name>Zn(2+)</name>
        <dbReference type="ChEBI" id="CHEBI:29105"/>
        <label>1</label>
        <note>catalytic</note>
    </ligand>
</feature>
<keyword evidence="3 8" id="KW-0540">Nuclease</keyword>
<evidence type="ECO:0000256" key="2">
    <source>
        <dbReference type="ARBA" id="ARBA00022694"/>
    </source>
</evidence>
<dbReference type="RefSeq" id="WP_379270378.1">
    <property type="nucleotide sequence ID" value="NZ_JBHUGT010000023.1"/>
</dbReference>
<evidence type="ECO:0000256" key="5">
    <source>
        <dbReference type="ARBA" id="ARBA00022759"/>
    </source>
</evidence>
<feature type="binding site" evidence="8">
    <location>
        <position position="140"/>
    </location>
    <ligand>
        <name>Zn(2+)</name>
        <dbReference type="ChEBI" id="CHEBI:29105"/>
        <label>1</label>
        <note>catalytic</note>
    </ligand>
</feature>
<feature type="binding site" evidence="8">
    <location>
        <position position="269"/>
    </location>
    <ligand>
        <name>Zn(2+)</name>
        <dbReference type="ChEBI" id="CHEBI:29105"/>
        <label>2</label>
        <note>catalytic</note>
    </ligand>
</feature>
<dbReference type="HAMAP" id="MF_01818">
    <property type="entry name" value="RNase_Z_BN"/>
    <property type="match status" value="1"/>
</dbReference>
<evidence type="ECO:0000313" key="10">
    <source>
        <dbReference type="Proteomes" id="UP001597493"/>
    </source>
</evidence>
<keyword evidence="5 8" id="KW-0255">Endonuclease</keyword>
<dbReference type="InterPro" id="IPR013471">
    <property type="entry name" value="RNase_Z/BN"/>
</dbReference>
<evidence type="ECO:0000256" key="3">
    <source>
        <dbReference type="ARBA" id="ARBA00022722"/>
    </source>
</evidence>
<evidence type="ECO:0000256" key="4">
    <source>
        <dbReference type="ARBA" id="ARBA00022723"/>
    </source>
</evidence>
<comment type="subunit">
    <text evidence="1 8">Homodimer.</text>
</comment>
<dbReference type="SUPFAM" id="SSF56281">
    <property type="entry name" value="Metallo-hydrolase/oxidoreductase"/>
    <property type="match status" value="1"/>
</dbReference>
<evidence type="ECO:0000256" key="1">
    <source>
        <dbReference type="ARBA" id="ARBA00011738"/>
    </source>
</evidence>
<evidence type="ECO:0000256" key="6">
    <source>
        <dbReference type="ARBA" id="ARBA00022801"/>
    </source>
</evidence>
<gene>
    <name evidence="8 9" type="primary">rnz</name>
    <name evidence="9" type="ORF">ACFSW5_05335</name>
</gene>
<dbReference type="EC" id="3.1.26.11" evidence="8"/>
<keyword evidence="7 8" id="KW-0862">Zinc</keyword>
<dbReference type="GO" id="GO:0042781">
    <property type="term" value="F:3'-tRNA processing endoribonuclease activity"/>
    <property type="evidence" value="ECO:0007669"/>
    <property type="project" value="UniProtKB-EC"/>
</dbReference>
<dbReference type="PANTHER" id="PTHR46018">
    <property type="entry name" value="ZINC PHOSPHODIESTERASE ELAC PROTEIN 1"/>
    <property type="match status" value="1"/>
</dbReference>
<evidence type="ECO:0000313" key="9">
    <source>
        <dbReference type="EMBL" id="MFD2659688.1"/>
    </source>
</evidence>
<keyword evidence="4 8" id="KW-0479">Metal-binding</keyword>
<dbReference type="NCBIfam" id="NF000801">
    <property type="entry name" value="PRK00055.1-3"/>
    <property type="match status" value="1"/>
</dbReference>
<evidence type="ECO:0000256" key="8">
    <source>
        <dbReference type="HAMAP-Rule" id="MF_01818"/>
    </source>
</evidence>
<reference evidence="10" key="1">
    <citation type="journal article" date="2019" name="Int. J. Syst. Evol. Microbiol.">
        <title>The Global Catalogue of Microorganisms (GCM) 10K type strain sequencing project: providing services to taxonomists for standard genome sequencing and annotation.</title>
        <authorList>
            <consortium name="The Broad Institute Genomics Platform"/>
            <consortium name="The Broad Institute Genome Sequencing Center for Infectious Disease"/>
            <person name="Wu L."/>
            <person name="Ma J."/>
        </authorList>
    </citation>
    <scope>NUCLEOTIDE SEQUENCE [LARGE SCALE GENOMIC DNA]</scope>
    <source>
        <strain evidence="10">TISTR 1827</strain>
    </source>
</reference>
<dbReference type="NCBIfam" id="TIGR02651">
    <property type="entry name" value="RNase_Z"/>
    <property type="match status" value="1"/>
</dbReference>
<comment type="cofactor">
    <cofactor evidence="8">
        <name>Zn(2+)</name>
        <dbReference type="ChEBI" id="CHEBI:29105"/>
    </cofactor>
    <text evidence="8">Binds 2 Zn(2+) ions.</text>
</comment>
<dbReference type="CDD" id="cd07717">
    <property type="entry name" value="RNaseZ_ZiPD-like_MBL-fold"/>
    <property type="match status" value="1"/>
</dbReference>
<accession>A0ABW5QU59</accession>
<dbReference type="Gene3D" id="3.60.15.10">
    <property type="entry name" value="Ribonuclease Z/Hydroxyacylglutathione hydrolase-like"/>
    <property type="match status" value="1"/>
</dbReference>
<evidence type="ECO:0000256" key="7">
    <source>
        <dbReference type="ARBA" id="ARBA00022833"/>
    </source>
</evidence>
<dbReference type="InterPro" id="IPR036866">
    <property type="entry name" value="RibonucZ/Hydroxyglut_hydro"/>
</dbReference>